<sequence>MVRNSRPIWVPPSYTGCLRAAEPKRDNACTAVHWPVCTEAATRTRSSHMLDQIHPDIAIGDGNQFRRDGMVLRDVQTPVAKMRESRAQVKTQDACEPIV</sequence>
<evidence type="ECO:0000313" key="1">
    <source>
        <dbReference type="EMBL" id="SIT41186.1"/>
    </source>
</evidence>
<evidence type="ECO:0000313" key="2">
    <source>
        <dbReference type="Proteomes" id="UP000195569"/>
    </source>
</evidence>
<name>A0A1N7S1G3_9BURK</name>
<proteinExistence type="predicted"/>
<accession>A0A1N7S1G3</accession>
<dbReference type="Proteomes" id="UP000195569">
    <property type="component" value="Unassembled WGS sequence"/>
</dbReference>
<dbReference type="AlphaFoldDB" id="A0A1N7S1G3"/>
<protein>
    <submittedName>
        <fullName evidence="1">Uncharacterized protein</fullName>
    </submittedName>
</protein>
<organism evidence="1 2">
    <name type="scientific">Paraburkholderia piptadeniae</name>
    <dbReference type="NCBI Taxonomy" id="1701573"/>
    <lineage>
        <taxon>Bacteria</taxon>
        <taxon>Pseudomonadati</taxon>
        <taxon>Pseudomonadota</taxon>
        <taxon>Betaproteobacteria</taxon>
        <taxon>Burkholderiales</taxon>
        <taxon>Burkholderiaceae</taxon>
        <taxon>Paraburkholderia</taxon>
    </lineage>
</organism>
<keyword evidence="2" id="KW-1185">Reference proteome</keyword>
<comment type="caution">
    <text evidence="1">The sequence shown here is derived from an EMBL/GenBank/DDBJ whole genome shotgun (WGS) entry which is preliminary data.</text>
</comment>
<gene>
    <name evidence="1" type="ORF">BN2476_270015</name>
</gene>
<dbReference type="EMBL" id="CYGY02000027">
    <property type="protein sequence ID" value="SIT41186.1"/>
    <property type="molecule type" value="Genomic_DNA"/>
</dbReference>
<reference evidence="1" key="1">
    <citation type="submission" date="2016-12" db="EMBL/GenBank/DDBJ databases">
        <authorList>
            <person name="Moulin L."/>
        </authorList>
    </citation>
    <scope>NUCLEOTIDE SEQUENCE [LARGE SCALE GENOMIC DNA]</scope>
    <source>
        <strain evidence="1">STM 7183</strain>
    </source>
</reference>